<dbReference type="AlphaFoldDB" id="A0A330L5H7"/>
<feature type="region of interest" description="Disordered" evidence="1">
    <location>
        <begin position="61"/>
        <end position="89"/>
    </location>
</feature>
<reference evidence="3" key="1">
    <citation type="submission" date="2018-04" db="EMBL/GenBank/DDBJ databases">
        <authorList>
            <person name="Lucker S."/>
            <person name="Sakoula D."/>
        </authorList>
    </citation>
    <scope>NUCLEOTIDE SEQUENCE [LARGE SCALE GENOMIC DNA]</scope>
</reference>
<accession>A0A330L5H7</accession>
<dbReference type="InParanoid" id="A0A330L5H7"/>
<dbReference type="OrthoDB" id="9793229at2"/>
<evidence type="ECO:0000313" key="3">
    <source>
        <dbReference type="Proteomes" id="UP000248168"/>
    </source>
</evidence>
<feature type="region of interest" description="Disordered" evidence="1">
    <location>
        <begin position="209"/>
        <end position="233"/>
    </location>
</feature>
<dbReference type="EMBL" id="OUNR01000012">
    <property type="protein sequence ID" value="SPP64580.1"/>
    <property type="molecule type" value="Genomic_DNA"/>
</dbReference>
<evidence type="ECO:0000256" key="1">
    <source>
        <dbReference type="SAM" id="MobiDB-lite"/>
    </source>
</evidence>
<sequence>MSRRYSDQPINLIARIPSPEQMSAARPKQRSFIQLVMESGATCARGIADMVAQFHRLGRSISPPMNRRQAENAPLNSTAESAASPSQPVAEKVYLSDDRLARWNALLDATIPRIQSDEQGREPIPASAARSVPRVAESHPLDEVVALRVELLAHQQEVARLSVQLQELKSMVGSQQQVLIYLGQELEAQQLPMVMAAAQAAPSVKKARVMRAKSGGKELSASRKVSREPSLNL</sequence>
<feature type="compositionally biased region" description="Polar residues" evidence="1">
    <location>
        <begin position="74"/>
        <end position="87"/>
    </location>
</feature>
<dbReference type="RefSeq" id="WP_121988953.1">
    <property type="nucleotide sequence ID" value="NZ_OUNR01000012.1"/>
</dbReference>
<proteinExistence type="predicted"/>
<dbReference type="Proteomes" id="UP000248168">
    <property type="component" value="Unassembled WGS sequence"/>
</dbReference>
<organism evidence="2 3">
    <name type="scientific">Nitrospira lenta</name>
    <dbReference type="NCBI Taxonomy" id="1436998"/>
    <lineage>
        <taxon>Bacteria</taxon>
        <taxon>Pseudomonadati</taxon>
        <taxon>Nitrospirota</taxon>
        <taxon>Nitrospiria</taxon>
        <taxon>Nitrospirales</taxon>
        <taxon>Nitrospiraceae</taxon>
        <taxon>Nitrospira</taxon>
    </lineage>
</organism>
<name>A0A330L5H7_9BACT</name>
<keyword evidence="3" id="KW-1185">Reference proteome</keyword>
<protein>
    <submittedName>
        <fullName evidence="2">Uncharacterized protein</fullName>
    </submittedName>
</protein>
<gene>
    <name evidence="2" type="ORF">NITLEN_20220</name>
</gene>
<evidence type="ECO:0000313" key="2">
    <source>
        <dbReference type="EMBL" id="SPP64580.1"/>
    </source>
</evidence>